<dbReference type="RefSeq" id="XP_016451954.1">
    <property type="nucleotide sequence ID" value="XM_016596468.1"/>
</dbReference>
<gene>
    <name evidence="2" type="primary">LOC107776546</name>
</gene>
<dbReference type="AlphaFoldDB" id="A0A1S3YI99"/>
<protein>
    <submittedName>
        <fullName evidence="2">Cell wall protein SED1-like</fullName>
    </submittedName>
</protein>
<sequence>MTGQWVQKILDITTPEIYLPKGLVDIPEEDVLADPTEVALLLQATLTRTESPPENKQPKRRCSSTVAVASSELSLVVAVASPPPGLNAQPVDLATSSEDDVSAVWVEYDMMKNAYSRFRILVATPGILGLSTGSFLSLADEQLTTSIVFVAATSHSSTPSASSSSSSSPSSATTTSFPPSSVLPPATATTSPPVTPDHKEGVPLP</sequence>
<name>A0A1S3YI99_TOBAC</name>
<feature type="region of interest" description="Disordered" evidence="1">
    <location>
        <begin position="156"/>
        <end position="205"/>
    </location>
</feature>
<accession>A0A1S3YI99</accession>
<dbReference type="PaxDb" id="4097-A0A1S3YI99"/>
<organism evidence="2">
    <name type="scientific">Nicotiana tabacum</name>
    <name type="common">Common tobacco</name>
    <dbReference type="NCBI Taxonomy" id="4097"/>
    <lineage>
        <taxon>Eukaryota</taxon>
        <taxon>Viridiplantae</taxon>
        <taxon>Streptophyta</taxon>
        <taxon>Embryophyta</taxon>
        <taxon>Tracheophyta</taxon>
        <taxon>Spermatophyta</taxon>
        <taxon>Magnoliopsida</taxon>
        <taxon>eudicotyledons</taxon>
        <taxon>Gunneridae</taxon>
        <taxon>Pentapetalae</taxon>
        <taxon>asterids</taxon>
        <taxon>lamiids</taxon>
        <taxon>Solanales</taxon>
        <taxon>Solanaceae</taxon>
        <taxon>Nicotianoideae</taxon>
        <taxon>Nicotianeae</taxon>
        <taxon>Nicotiana</taxon>
    </lineage>
</organism>
<feature type="compositionally biased region" description="Basic and acidic residues" evidence="1">
    <location>
        <begin position="196"/>
        <end position="205"/>
    </location>
</feature>
<reference evidence="2" key="1">
    <citation type="submission" date="2025-08" db="UniProtKB">
        <authorList>
            <consortium name="RefSeq"/>
        </authorList>
    </citation>
    <scope>IDENTIFICATION</scope>
</reference>
<dbReference type="KEGG" id="nta:107776546"/>
<evidence type="ECO:0000313" key="2">
    <source>
        <dbReference type="RefSeq" id="XP_016451954.1"/>
    </source>
</evidence>
<feature type="compositionally biased region" description="Low complexity" evidence="1">
    <location>
        <begin position="156"/>
        <end position="192"/>
    </location>
</feature>
<proteinExistence type="predicted"/>
<evidence type="ECO:0000256" key="1">
    <source>
        <dbReference type="SAM" id="MobiDB-lite"/>
    </source>
</evidence>